<dbReference type="FunFam" id="3.10.100.10:FF:000015">
    <property type="entry name" value="C-type lectin Cal"/>
    <property type="match status" value="1"/>
</dbReference>
<feature type="signal peptide" evidence="5">
    <location>
        <begin position="1"/>
        <end position="26"/>
    </location>
</feature>
<dbReference type="AlphaFoldDB" id="A0A672UNA8"/>
<feature type="chain" id="PRO_5025511767" evidence="5">
    <location>
        <begin position="27"/>
        <end position="173"/>
    </location>
</feature>
<evidence type="ECO:0000313" key="7">
    <source>
        <dbReference type="Ensembl" id="ENSSHBP00005015994.1"/>
    </source>
</evidence>
<evidence type="ECO:0000256" key="2">
    <source>
        <dbReference type="ARBA" id="ARBA00022525"/>
    </source>
</evidence>
<dbReference type="GO" id="GO:0030246">
    <property type="term" value="F:carbohydrate binding"/>
    <property type="evidence" value="ECO:0007669"/>
    <property type="project" value="UniProtKB-KW"/>
</dbReference>
<reference evidence="7" key="2">
    <citation type="submission" date="2025-09" db="UniProtKB">
        <authorList>
            <consortium name="Ensembl"/>
        </authorList>
    </citation>
    <scope>IDENTIFICATION</scope>
</reference>
<dbReference type="InterPro" id="IPR016187">
    <property type="entry name" value="CTDL_fold"/>
</dbReference>
<name>A0A672UNA8_STRHB</name>
<evidence type="ECO:0000256" key="3">
    <source>
        <dbReference type="ARBA" id="ARBA00022734"/>
    </source>
</evidence>
<gene>
    <name evidence="7" type="primary">LOC115601724</name>
</gene>
<dbReference type="SUPFAM" id="SSF56436">
    <property type="entry name" value="C-type lectin-like"/>
    <property type="match status" value="1"/>
</dbReference>
<dbReference type="PROSITE" id="PS00615">
    <property type="entry name" value="C_TYPE_LECTIN_1"/>
    <property type="match status" value="1"/>
</dbReference>
<organism evidence="7 8">
    <name type="scientific">Strigops habroptila</name>
    <name type="common">Kakapo</name>
    <dbReference type="NCBI Taxonomy" id="2489341"/>
    <lineage>
        <taxon>Eukaryota</taxon>
        <taxon>Metazoa</taxon>
        <taxon>Chordata</taxon>
        <taxon>Craniata</taxon>
        <taxon>Vertebrata</taxon>
        <taxon>Euteleostomi</taxon>
        <taxon>Archelosauria</taxon>
        <taxon>Archosauria</taxon>
        <taxon>Dinosauria</taxon>
        <taxon>Saurischia</taxon>
        <taxon>Theropoda</taxon>
        <taxon>Coelurosauria</taxon>
        <taxon>Aves</taxon>
        <taxon>Neognathae</taxon>
        <taxon>Neoaves</taxon>
        <taxon>Telluraves</taxon>
        <taxon>Australaves</taxon>
        <taxon>Psittaciformes</taxon>
        <taxon>Psittacidae</taxon>
        <taxon>Strigops</taxon>
    </lineage>
</organism>
<dbReference type="OrthoDB" id="9421568at2759"/>
<dbReference type="PROSITE" id="PS50041">
    <property type="entry name" value="C_TYPE_LECTIN_2"/>
    <property type="match status" value="1"/>
</dbReference>
<keyword evidence="8" id="KW-1185">Reference proteome</keyword>
<dbReference type="PANTHER" id="PTHR22803">
    <property type="entry name" value="MANNOSE, PHOSPHOLIPASE, LECTIN RECEPTOR RELATED"/>
    <property type="match status" value="1"/>
</dbReference>
<dbReference type="Proteomes" id="UP000472266">
    <property type="component" value="Unplaced"/>
</dbReference>
<reference evidence="7" key="1">
    <citation type="submission" date="2025-08" db="UniProtKB">
        <authorList>
            <consortium name="Ensembl"/>
        </authorList>
    </citation>
    <scope>IDENTIFICATION</scope>
</reference>
<keyword evidence="2" id="KW-0964">Secreted</keyword>
<dbReference type="SMART" id="SM00034">
    <property type="entry name" value="CLECT"/>
    <property type="match status" value="1"/>
</dbReference>
<evidence type="ECO:0000256" key="4">
    <source>
        <dbReference type="ARBA" id="ARBA00023157"/>
    </source>
</evidence>
<dbReference type="Ensembl" id="ENSSHBT00005019170.1">
    <property type="protein sequence ID" value="ENSSHBP00005015994.1"/>
    <property type="gene ID" value="ENSSHBG00005013972.1"/>
</dbReference>
<dbReference type="InParanoid" id="A0A672UNA8"/>
<dbReference type="OMA" id="CYYFMED"/>
<dbReference type="KEGG" id="shab:115601724"/>
<dbReference type="Pfam" id="PF00059">
    <property type="entry name" value="Lectin_C"/>
    <property type="match status" value="1"/>
</dbReference>
<dbReference type="InterPro" id="IPR018378">
    <property type="entry name" value="C-type_lectin_CS"/>
</dbReference>
<keyword evidence="4" id="KW-1015">Disulfide bond</keyword>
<dbReference type="Gene3D" id="3.10.100.10">
    <property type="entry name" value="Mannose-Binding Protein A, subunit A"/>
    <property type="match status" value="1"/>
</dbReference>
<dbReference type="InterPro" id="IPR016186">
    <property type="entry name" value="C-type_lectin-like/link_sf"/>
</dbReference>
<dbReference type="GeneTree" id="ENSGT00940000162818"/>
<proteinExistence type="predicted"/>
<dbReference type="RefSeq" id="XP_030327924.1">
    <property type="nucleotide sequence ID" value="XM_030472064.1"/>
</dbReference>
<evidence type="ECO:0000259" key="6">
    <source>
        <dbReference type="PROSITE" id="PS50041"/>
    </source>
</evidence>
<feature type="domain" description="C-type lectin" evidence="6">
    <location>
        <begin position="49"/>
        <end position="170"/>
    </location>
</feature>
<dbReference type="GO" id="GO:0005576">
    <property type="term" value="C:extracellular region"/>
    <property type="evidence" value="ECO:0007669"/>
    <property type="project" value="UniProtKB-SubCell"/>
</dbReference>
<dbReference type="PRINTS" id="PR01504">
    <property type="entry name" value="PNCREATITSAP"/>
</dbReference>
<evidence type="ECO:0000313" key="8">
    <source>
        <dbReference type="Proteomes" id="UP000472266"/>
    </source>
</evidence>
<protein>
    <submittedName>
        <fullName evidence="7">C-type lectin-like</fullName>
    </submittedName>
</protein>
<dbReference type="GeneID" id="115601724"/>
<keyword evidence="5" id="KW-0732">Signal</keyword>
<comment type="subcellular location">
    <subcellularLocation>
        <location evidence="1">Secreted</location>
    </subcellularLocation>
</comment>
<sequence>MRAGPRLPPRLLGCLLLAACLGGCLGAPPAPAPAQGGRAASCPQNWHLFRGYCYGYFTERLTWEEAEAECERHGPMGHLASIHSSGASRVLATYVKSHRDGANTWIGLRDEEHSRQWKWSDGSTFNYKSWDRGQPNNLWDIEDCVVLDQLSGFKLWHDYPCDNRFPFLCQHRL</sequence>
<accession>A0A672UNA8</accession>
<dbReference type="InterPro" id="IPR050111">
    <property type="entry name" value="C-type_lectin/snaclec_domain"/>
</dbReference>
<keyword evidence="3" id="KW-0430">Lectin</keyword>
<evidence type="ECO:0000256" key="5">
    <source>
        <dbReference type="SAM" id="SignalP"/>
    </source>
</evidence>
<dbReference type="InterPro" id="IPR001304">
    <property type="entry name" value="C-type_lectin-like"/>
</dbReference>
<evidence type="ECO:0000256" key="1">
    <source>
        <dbReference type="ARBA" id="ARBA00004613"/>
    </source>
</evidence>